<accession>A0A1S6PTL8</accession>
<keyword evidence="8" id="KW-0813">Transport</keyword>
<dbReference type="GO" id="GO:0016020">
    <property type="term" value="C:membrane"/>
    <property type="evidence" value="ECO:0007669"/>
    <property type="project" value="UniProtKB-SubCell"/>
</dbReference>
<dbReference type="InterPro" id="IPR001750">
    <property type="entry name" value="ND/Mrp_TM"/>
</dbReference>
<evidence type="ECO:0000259" key="9">
    <source>
        <dbReference type="Pfam" id="PF00361"/>
    </source>
</evidence>
<feature type="transmembrane region" description="Helical" evidence="8">
    <location>
        <begin position="205"/>
        <end position="223"/>
    </location>
</feature>
<dbReference type="Pfam" id="PF00361">
    <property type="entry name" value="Proton_antipo_M"/>
    <property type="match status" value="1"/>
</dbReference>
<comment type="catalytic activity">
    <reaction evidence="7 8">
        <text>a ubiquinone + NADH + 5 H(+)(in) = a ubiquinol + NAD(+) + 4 H(+)(out)</text>
        <dbReference type="Rhea" id="RHEA:29091"/>
        <dbReference type="Rhea" id="RHEA-COMP:9565"/>
        <dbReference type="Rhea" id="RHEA-COMP:9566"/>
        <dbReference type="ChEBI" id="CHEBI:15378"/>
        <dbReference type="ChEBI" id="CHEBI:16389"/>
        <dbReference type="ChEBI" id="CHEBI:17976"/>
        <dbReference type="ChEBI" id="CHEBI:57540"/>
        <dbReference type="ChEBI" id="CHEBI:57945"/>
        <dbReference type="EC" id="7.1.1.2"/>
    </reaction>
</comment>
<feature type="transmembrane region" description="Helical" evidence="8">
    <location>
        <begin position="295"/>
        <end position="315"/>
    </location>
</feature>
<keyword evidence="5 8" id="KW-1133">Transmembrane helix</keyword>
<dbReference type="GO" id="GO:0042773">
    <property type="term" value="P:ATP synthesis coupled electron transport"/>
    <property type="evidence" value="ECO:0007669"/>
    <property type="project" value="InterPro"/>
</dbReference>
<feature type="transmembrane region" description="Helical" evidence="8">
    <location>
        <begin position="235"/>
        <end position="256"/>
    </location>
</feature>
<feature type="transmembrane region" description="Helical" evidence="8">
    <location>
        <begin position="7"/>
        <end position="28"/>
    </location>
</feature>
<feature type="transmembrane region" description="Helical" evidence="8">
    <location>
        <begin position="327"/>
        <end position="348"/>
    </location>
</feature>
<proteinExistence type="inferred from homology"/>
<feature type="transmembrane region" description="Helical" evidence="8">
    <location>
        <begin position="141"/>
        <end position="161"/>
    </location>
</feature>
<dbReference type="PRINTS" id="PR01434">
    <property type="entry name" value="NADHDHGNASE5"/>
</dbReference>
<evidence type="ECO:0000256" key="1">
    <source>
        <dbReference type="ARBA" id="ARBA00004141"/>
    </source>
</evidence>
<dbReference type="GO" id="GO:0003954">
    <property type="term" value="F:NADH dehydrogenase activity"/>
    <property type="evidence" value="ECO:0007669"/>
    <property type="project" value="TreeGrafter"/>
</dbReference>
<feature type="transmembrane region" description="Helical" evidence="8">
    <location>
        <begin position="439"/>
        <end position="463"/>
    </location>
</feature>
<dbReference type="AlphaFoldDB" id="A0A1S6PTL8"/>
<feature type="transmembrane region" description="Helical" evidence="8">
    <location>
        <begin position="84"/>
        <end position="104"/>
    </location>
</feature>
<protein>
    <recommendedName>
        <fullName evidence="3 8">NADH-ubiquinone oxidoreductase chain 5</fullName>
        <ecNumber evidence="2 8">7.1.1.2</ecNumber>
    </recommendedName>
</protein>
<gene>
    <name evidence="11" type="primary">nad5</name>
</gene>
<name>A0A1S6PTL8_9GAST</name>
<evidence type="ECO:0000256" key="4">
    <source>
        <dbReference type="ARBA" id="ARBA00022692"/>
    </source>
</evidence>
<keyword evidence="4 8" id="KW-0812">Transmembrane</keyword>
<dbReference type="PANTHER" id="PTHR42829:SF2">
    <property type="entry name" value="NADH-UBIQUINONE OXIDOREDUCTASE CHAIN 5"/>
    <property type="match status" value="1"/>
</dbReference>
<dbReference type="PANTHER" id="PTHR42829">
    <property type="entry name" value="NADH-UBIQUINONE OXIDOREDUCTASE CHAIN 5"/>
    <property type="match status" value="1"/>
</dbReference>
<evidence type="ECO:0000256" key="8">
    <source>
        <dbReference type="RuleBase" id="RU003404"/>
    </source>
</evidence>
<evidence type="ECO:0000259" key="10">
    <source>
        <dbReference type="Pfam" id="PF00662"/>
    </source>
</evidence>
<feature type="domain" description="NADH:quinone oxidoreductase/Mrp antiporter transmembrane" evidence="9">
    <location>
        <begin position="105"/>
        <end position="378"/>
    </location>
</feature>
<organism evidence="11">
    <name type="scientific">Planorbella duryi</name>
    <dbReference type="NCBI Taxonomy" id="129831"/>
    <lineage>
        <taxon>Eukaryota</taxon>
        <taxon>Metazoa</taxon>
        <taxon>Spiralia</taxon>
        <taxon>Lophotrochozoa</taxon>
        <taxon>Mollusca</taxon>
        <taxon>Gastropoda</taxon>
        <taxon>Heterobranchia</taxon>
        <taxon>Euthyneura</taxon>
        <taxon>Panpulmonata</taxon>
        <taxon>Hygrophila</taxon>
        <taxon>Lymnaeoidea</taxon>
        <taxon>Planorbidae</taxon>
        <taxon>Planorbella</taxon>
    </lineage>
</organism>
<evidence type="ECO:0000256" key="7">
    <source>
        <dbReference type="ARBA" id="ARBA00049551"/>
    </source>
</evidence>
<keyword evidence="8" id="KW-0520">NAD</keyword>
<feature type="transmembrane region" description="Helical" evidence="8">
    <location>
        <begin position="470"/>
        <end position="492"/>
    </location>
</feature>
<dbReference type="EMBL" id="KY514384">
    <property type="protein sequence ID" value="AQU71813.1"/>
    <property type="molecule type" value="Genomic_DNA"/>
</dbReference>
<comment type="subcellular location">
    <subcellularLocation>
        <location evidence="1">Membrane</location>
        <topology evidence="1">Multi-pass membrane protein</topology>
    </subcellularLocation>
</comment>
<feature type="transmembrane region" description="Helical" evidence="8">
    <location>
        <begin position="48"/>
        <end position="75"/>
    </location>
</feature>
<geneLocation type="mitochondrion" evidence="11"/>
<comment type="function">
    <text evidence="8">Core subunit of the mitochondrial membrane respiratory chain NADH dehydrogenase (Complex I) which catalyzes electron transfer from NADH through the respiratory chain, using ubiquinone as an electron acceptor. Essential for the catalytic activity and assembly of complex I.</text>
</comment>
<feature type="transmembrane region" description="Helical" evidence="8">
    <location>
        <begin position="532"/>
        <end position="549"/>
    </location>
</feature>
<evidence type="ECO:0000313" key="11">
    <source>
        <dbReference type="EMBL" id="AQU71813.1"/>
    </source>
</evidence>
<dbReference type="Pfam" id="PF00662">
    <property type="entry name" value="Proton_antipo_N"/>
    <property type="match status" value="1"/>
</dbReference>
<keyword evidence="8" id="KW-0830">Ubiquinone</keyword>
<evidence type="ECO:0000256" key="3">
    <source>
        <dbReference type="ARBA" id="ARBA00021096"/>
    </source>
</evidence>
<evidence type="ECO:0000256" key="5">
    <source>
        <dbReference type="ARBA" id="ARBA00022989"/>
    </source>
</evidence>
<keyword evidence="8 11" id="KW-0496">Mitochondrion</keyword>
<evidence type="ECO:0000256" key="6">
    <source>
        <dbReference type="ARBA" id="ARBA00023136"/>
    </source>
</evidence>
<dbReference type="EC" id="7.1.1.2" evidence="2 8"/>
<feature type="transmembrane region" description="Helical" evidence="8">
    <location>
        <begin position="410"/>
        <end position="427"/>
    </location>
</feature>
<sequence length="550" mass="62442">MFKSKYYMSFLLYSLMFLFLPLSVYFIWQSKCLIFEMNMLSVNSCEFMFSIVLDKVSLMFGTVVTVISASVFLFATNYMKDDPFFYRFMWILLIFVISMCFLIFSGSLFFMLMGWDGLGVTSFALIIYYQSKDSLSAGFHTLLINRIGDVFIIVAFFYFVFSGEFSLFYTSFYLMLMLILASLTKSAQYPFCSWLPAAMAAPTPVSALVHSSTLVTAGIFLIIRLSMNITLNQDFSNILLFTGAITCLLGGTAAIMEFDLKKIIALSTLSQLGLMVFSLGMGFPNLALFHLFMHALFKALLFLAAGAILLSSWGVQDLRLLGSISISMPFCVVVFNISGLCLVGGPFLSAFYSKHMILEKMMYTNMNIFAMFMISVATITTAMYTARMLKSLCWTKPISPLMLKNNSLELYFPMIVLSIFAIISGKICFNIENFFMEYVFIPFHTSMLVNLLSIIGVVLGSIIYSSNSHLWSTLFFLSPFYNSAGLFLNFFLKNLAHLDYGWLEIGSKVDYCTKVVAFRNNIFLNWPQVTTALMRMFMLLLLLFTYSTYF</sequence>
<reference evidence="11" key="1">
    <citation type="journal article" date="2018" name="Mitochondrial DNA Part B Resour">
        <title>The mitochondrial genome of the planorbid snail Planorbella duryi.</title>
        <authorList>
            <person name="Schultz J.H."/>
            <person name="Bansbach L.M."/>
            <person name="Bremmer J.A."/>
            <person name="Dimmler K.E."/>
            <person name="Forde Q.A."/>
            <person name="Gagliano E.M."/>
            <person name="Glenn E.M."/>
            <person name="Greengrass C.M."/>
            <person name="Hayes J.P."/>
            <person name="Kraus A.L."/>
            <person name="Larsen L.I."/>
            <person name="Lucero E."/>
            <person name="McClendon M.T."/>
            <person name="Mercer H.L."/>
            <person name="Mims K.C."/>
            <person name="Patel K.N."/>
            <person name="Patsalis F.I."/>
            <person name="Peterson D.E."/>
            <person name="Platero J.M."/>
            <person name="Rizvi M.M."/>
            <person name="Serna K.I."/>
            <person name="Steele T.E."/>
            <person name="Turner N.L."/>
            <person name="Bu L."/>
            <person name="Lu L."/>
            <person name="Adema C.M."/>
        </authorList>
    </citation>
    <scope>NUCLEOTIDE SEQUENCE</scope>
</reference>
<evidence type="ECO:0000256" key="2">
    <source>
        <dbReference type="ARBA" id="ARBA00012944"/>
    </source>
</evidence>
<feature type="transmembrane region" description="Helical" evidence="8">
    <location>
        <begin position="167"/>
        <end position="184"/>
    </location>
</feature>
<feature type="transmembrane region" description="Helical" evidence="8">
    <location>
        <begin position="368"/>
        <end position="389"/>
    </location>
</feature>
<dbReference type="InterPro" id="IPR001516">
    <property type="entry name" value="Proton_antipo_N"/>
</dbReference>
<keyword evidence="6 8" id="KW-0472">Membrane</keyword>
<dbReference type="InterPro" id="IPR003945">
    <property type="entry name" value="NU5C-like"/>
</dbReference>
<feature type="domain" description="NADH-Ubiquinone oxidoreductase (complex I) chain 5 N-terminal" evidence="10">
    <location>
        <begin position="40"/>
        <end position="89"/>
    </location>
</feature>
<feature type="transmembrane region" description="Helical" evidence="8">
    <location>
        <begin position="263"/>
        <end position="283"/>
    </location>
</feature>
<dbReference type="GO" id="GO:0015990">
    <property type="term" value="P:electron transport coupled proton transport"/>
    <property type="evidence" value="ECO:0007669"/>
    <property type="project" value="TreeGrafter"/>
</dbReference>
<comment type="similarity">
    <text evidence="8">Belongs to the complex I subunit 5 family.</text>
</comment>
<dbReference type="GO" id="GO:0008137">
    <property type="term" value="F:NADH dehydrogenase (ubiquinone) activity"/>
    <property type="evidence" value="ECO:0007669"/>
    <property type="project" value="UniProtKB-EC"/>
</dbReference>